<evidence type="ECO:0000313" key="1">
    <source>
        <dbReference type="EMBL" id="CAA9267064.1"/>
    </source>
</evidence>
<reference evidence="1" key="1">
    <citation type="submission" date="2020-02" db="EMBL/GenBank/DDBJ databases">
        <authorList>
            <person name="Meier V. D."/>
        </authorList>
    </citation>
    <scope>NUCLEOTIDE SEQUENCE</scope>
    <source>
        <strain evidence="1">AVDCRST_MAG93</strain>
    </source>
</reference>
<dbReference type="AlphaFoldDB" id="A0A6J4J266"/>
<feature type="non-terminal residue" evidence="1">
    <location>
        <position position="1"/>
    </location>
</feature>
<sequence>RLWRRLRGQLVAPAPLHHHAGRVRVPEL</sequence>
<gene>
    <name evidence="1" type="ORF">AVDCRST_MAG93-2460</name>
</gene>
<feature type="non-terminal residue" evidence="1">
    <location>
        <position position="28"/>
    </location>
</feature>
<name>A0A6J4J266_9CHLR</name>
<proteinExistence type="predicted"/>
<accession>A0A6J4J266</accession>
<organism evidence="1">
    <name type="scientific">uncultured Chloroflexia bacterium</name>
    <dbReference type="NCBI Taxonomy" id="1672391"/>
    <lineage>
        <taxon>Bacteria</taxon>
        <taxon>Bacillati</taxon>
        <taxon>Chloroflexota</taxon>
        <taxon>Chloroflexia</taxon>
        <taxon>environmental samples</taxon>
    </lineage>
</organism>
<protein>
    <submittedName>
        <fullName evidence="1">Uncharacterized protein</fullName>
    </submittedName>
</protein>
<dbReference type="EMBL" id="CADCTR010000838">
    <property type="protein sequence ID" value="CAA9267064.1"/>
    <property type="molecule type" value="Genomic_DNA"/>
</dbReference>